<dbReference type="InterPro" id="IPR008598">
    <property type="entry name" value="Di19_Zn-bd"/>
</dbReference>
<dbReference type="InterPro" id="IPR000433">
    <property type="entry name" value="Znf_ZZ"/>
</dbReference>
<dbReference type="GO" id="GO:0045202">
    <property type="term" value="C:synapse"/>
    <property type="evidence" value="ECO:0007669"/>
    <property type="project" value="GOC"/>
</dbReference>
<comment type="catalytic activity">
    <reaction evidence="1">
        <text>S-ubiquitinyl-[E2 ubiquitin-conjugating enzyme]-L-cysteine + [acceptor protein]-L-lysine = [E2 ubiquitin-conjugating enzyme]-L-cysteine + N(6)-ubiquitinyl-[acceptor protein]-L-lysine.</text>
        <dbReference type="EC" id="2.3.2.27"/>
    </reaction>
</comment>
<dbReference type="Gene3D" id="3.30.60.90">
    <property type="match status" value="1"/>
</dbReference>
<evidence type="ECO:0000256" key="2">
    <source>
        <dbReference type="ARBA" id="ARBA00010938"/>
    </source>
</evidence>
<keyword evidence="6 8" id="KW-0863">Zinc-finger</keyword>
<keyword evidence="4" id="KW-0808">Transferase</keyword>
<dbReference type="GO" id="GO:0023051">
    <property type="term" value="P:regulation of signaling"/>
    <property type="evidence" value="ECO:0007669"/>
    <property type="project" value="UniProtKB-ARBA"/>
</dbReference>
<dbReference type="Pfam" id="PF05605">
    <property type="entry name" value="zf-Di19"/>
    <property type="match status" value="1"/>
</dbReference>
<reference evidence="11" key="1">
    <citation type="submission" date="2021-05" db="EMBL/GenBank/DDBJ databases">
        <authorList>
            <person name="Alioto T."/>
            <person name="Alioto T."/>
            <person name="Gomez Garrido J."/>
        </authorList>
    </citation>
    <scope>NUCLEOTIDE SEQUENCE</scope>
</reference>
<protein>
    <recommendedName>
        <fullName evidence="3">RING-type E3 ubiquitin transferase</fullName>
        <ecNumber evidence="3">2.3.2.27</ecNumber>
    </recommendedName>
</protein>
<dbReference type="EMBL" id="HBUE01188597">
    <property type="protein sequence ID" value="CAG6523900.1"/>
    <property type="molecule type" value="Transcribed_RNA"/>
</dbReference>
<dbReference type="InterPro" id="IPR043145">
    <property type="entry name" value="Znf_ZZ_sf"/>
</dbReference>
<keyword evidence="5" id="KW-0479">Metal-binding</keyword>
<organism evidence="11">
    <name type="scientific">Culex pipiens</name>
    <name type="common">House mosquito</name>
    <dbReference type="NCBI Taxonomy" id="7175"/>
    <lineage>
        <taxon>Eukaryota</taxon>
        <taxon>Metazoa</taxon>
        <taxon>Ecdysozoa</taxon>
        <taxon>Arthropoda</taxon>
        <taxon>Hexapoda</taxon>
        <taxon>Insecta</taxon>
        <taxon>Pterygota</taxon>
        <taxon>Neoptera</taxon>
        <taxon>Endopterygota</taxon>
        <taxon>Diptera</taxon>
        <taxon>Nematocera</taxon>
        <taxon>Culicoidea</taxon>
        <taxon>Culicidae</taxon>
        <taxon>Culicinae</taxon>
        <taxon>Culicini</taxon>
        <taxon>Culex</taxon>
        <taxon>Culex</taxon>
    </lineage>
</organism>
<dbReference type="GO" id="GO:0010646">
    <property type="term" value="P:regulation of cell communication"/>
    <property type="evidence" value="ECO:0007669"/>
    <property type="project" value="UniProtKB-ARBA"/>
</dbReference>
<accession>A0A8D8EAX0</accession>
<dbReference type="AlphaFoldDB" id="A0A8D8EAX0"/>
<dbReference type="GO" id="GO:0005886">
    <property type="term" value="C:plasma membrane"/>
    <property type="evidence" value="ECO:0007669"/>
    <property type="project" value="TreeGrafter"/>
</dbReference>
<comment type="similarity">
    <text evidence="2">Belongs to the KCMF1 family.</text>
</comment>
<evidence type="ECO:0000256" key="3">
    <source>
        <dbReference type="ARBA" id="ARBA00012483"/>
    </source>
</evidence>
<dbReference type="PANTHER" id="PTHR12268">
    <property type="entry name" value="E3 UBIQUITIN-PROTEIN LIGASE KCMF1"/>
    <property type="match status" value="1"/>
</dbReference>
<feature type="region of interest" description="Disordered" evidence="9">
    <location>
        <begin position="155"/>
        <end position="195"/>
    </location>
</feature>
<dbReference type="PROSITE" id="PS01357">
    <property type="entry name" value="ZF_ZZ_1"/>
    <property type="match status" value="1"/>
</dbReference>
<evidence type="ECO:0000256" key="8">
    <source>
        <dbReference type="PROSITE-ProRule" id="PRU00228"/>
    </source>
</evidence>
<evidence type="ECO:0000259" key="10">
    <source>
        <dbReference type="PROSITE" id="PS50135"/>
    </source>
</evidence>
<dbReference type="GO" id="GO:0061630">
    <property type="term" value="F:ubiquitin protein ligase activity"/>
    <property type="evidence" value="ECO:0007669"/>
    <property type="project" value="UniProtKB-EC"/>
</dbReference>
<evidence type="ECO:0000256" key="7">
    <source>
        <dbReference type="ARBA" id="ARBA00022833"/>
    </source>
</evidence>
<dbReference type="PANTHER" id="PTHR12268:SF13">
    <property type="entry name" value="E3 UBIQUITIN-PROTEIN LIGASE KCMF1"/>
    <property type="match status" value="1"/>
</dbReference>
<dbReference type="Pfam" id="PF00569">
    <property type="entry name" value="ZZ"/>
    <property type="match status" value="1"/>
</dbReference>
<evidence type="ECO:0000256" key="9">
    <source>
        <dbReference type="SAM" id="MobiDB-lite"/>
    </source>
</evidence>
<evidence type="ECO:0000256" key="1">
    <source>
        <dbReference type="ARBA" id="ARBA00000900"/>
    </source>
</evidence>
<dbReference type="EMBL" id="HBUE01294395">
    <property type="protein sequence ID" value="CAG6575575.1"/>
    <property type="molecule type" value="Transcribed_RNA"/>
</dbReference>
<dbReference type="InterPro" id="IPR050774">
    <property type="entry name" value="KCMF1/Dystrophin"/>
</dbReference>
<dbReference type="GO" id="GO:0008270">
    <property type="term" value="F:zinc ion binding"/>
    <property type="evidence" value="ECO:0007669"/>
    <property type="project" value="UniProtKB-KW"/>
</dbReference>
<dbReference type="SMART" id="SM00291">
    <property type="entry name" value="ZnF_ZZ"/>
    <property type="match status" value="1"/>
</dbReference>
<sequence length="246" mass="26928">MSRHEGVSCDSCLKSNFRGRRYKCLICYDYDLCAICYEEGATSTRHSADHPMQCILTRSDFELYYGGEVLTPDQPQSFTCPYCKRMGLSDSALLEHVSSEHTDTGLEVVCPVCAALPGGDPNLVTDDFAGHLSLEHRSGSRDLISFLDEPSAIRHGGVRRMPHSGRALGGPRSRRSNMHFSSSGGGLSALSPSGRESVDPIAELLQQLSSVRRGGAPQPSQLQQLQMQIQLERQQVTVSMPTGVRQ</sequence>
<dbReference type="GO" id="GO:0099536">
    <property type="term" value="P:synaptic signaling"/>
    <property type="evidence" value="ECO:0007669"/>
    <property type="project" value="TreeGrafter"/>
</dbReference>
<dbReference type="EC" id="2.3.2.27" evidence="3"/>
<dbReference type="SUPFAM" id="SSF57850">
    <property type="entry name" value="RING/U-box"/>
    <property type="match status" value="1"/>
</dbReference>
<dbReference type="CDD" id="cd02338">
    <property type="entry name" value="ZZ_PCMF_like"/>
    <property type="match status" value="1"/>
</dbReference>
<dbReference type="PROSITE" id="PS50135">
    <property type="entry name" value="ZF_ZZ_2"/>
    <property type="match status" value="1"/>
</dbReference>
<feature type="domain" description="ZZ-type" evidence="10">
    <location>
        <begin position="4"/>
        <end position="60"/>
    </location>
</feature>
<evidence type="ECO:0000256" key="4">
    <source>
        <dbReference type="ARBA" id="ARBA00022679"/>
    </source>
</evidence>
<keyword evidence="7" id="KW-0862">Zinc</keyword>
<evidence type="ECO:0000256" key="6">
    <source>
        <dbReference type="ARBA" id="ARBA00022771"/>
    </source>
</evidence>
<proteinExistence type="inferred from homology"/>
<evidence type="ECO:0000256" key="5">
    <source>
        <dbReference type="ARBA" id="ARBA00022723"/>
    </source>
</evidence>
<evidence type="ECO:0000313" key="11">
    <source>
        <dbReference type="EMBL" id="CAG6523900.1"/>
    </source>
</evidence>
<name>A0A8D8EAX0_CULPI</name>